<dbReference type="FunFam" id="3.20.20.140:FF:000055">
    <property type="entry name" value="Uracil-5-carboxylate decarboxylase"/>
    <property type="match status" value="1"/>
</dbReference>
<feature type="domain" description="Amidohydrolase-related" evidence="4">
    <location>
        <begin position="4"/>
        <end position="361"/>
    </location>
</feature>
<evidence type="ECO:0000256" key="2">
    <source>
        <dbReference type="ARBA" id="ARBA00023239"/>
    </source>
</evidence>
<reference evidence="5" key="1">
    <citation type="journal article" date="2020" name="Stud. Mycol.">
        <title>101 Dothideomycetes genomes: a test case for predicting lifestyles and emergence of pathogens.</title>
        <authorList>
            <person name="Haridas S."/>
            <person name="Albert R."/>
            <person name="Binder M."/>
            <person name="Bloem J."/>
            <person name="Labutti K."/>
            <person name="Salamov A."/>
            <person name="Andreopoulos B."/>
            <person name="Baker S."/>
            <person name="Barry K."/>
            <person name="Bills G."/>
            <person name="Bluhm B."/>
            <person name="Cannon C."/>
            <person name="Castanera R."/>
            <person name="Culley D."/>
            <person name="Daum C."/>
            <person name="Ezra D."/>
            <person name="Gonzalez J."/>
            <person name="Henrissat B."/>
            <person name="Kuo A."/>
            <person name="Liang C."/>
            <person name="Lipzen A."/>
            <person name="Lutzoni F."/>
            <person name="Magnuson J."/>
            <person name="Mondo S."/>
            <person name="Nolan M."/>
            <person name="Ohm R."/>
            <person name="Pangilinan J."/>
            <person name="Park H.-J."/>
            <person name="Ramirez L."/>
            <person name="Alfaro M."/>
            <person name="Sun H."/>
            <person name="Tritt A."/>
            <person name="Yoshinaga Y."/>
            <person name="Zwiers L.-H."/>
            <person name="Turgeon B."/>
            <person name="Goodwin S."/>
            <person name="Spatafora J."/>
            <person name="Crous P."/>
            <person name="Grigoriev I."/>
        </authorList>
    </citation>
    <scope>NUCLEOTIDE SEQUENCE</scope>
    <source>
        <strain evidence="5">CBS 279.74</strain>
    </source>
</reference>
<comment type="similarity">
    <text evidence="3">Belongs to the metallo-dependent hydrolases superfamily.</text>
</comment>
<dbReference type="InterPro" id="IPR006680">
    <property type="entry name" value="Amidohydro-rel"/>
</dbReference>
<dbReference type="GO" id="GO:0019748">
    <property type="term" value="P:secondary metabolic process"/>
    <property type="evidence" value="ECO:0007669"/>
    <property type="project" value="TreeGrafter"/>
</dbReference>
<dbReference type="Gene3D" id="3.20.20.140">
    <property type="entry name" value="Metal-dependent hydrolases"/>
    <property type="match status" value="1"/>
</dbReference>
<dbReference type="OrthoDB" id="191270at2759"/>
<keyword evidence="2 3" id="KW-0456">Lyase</keyword>
<protein>
    <submittedName>
        <fullName evidence="5">Uracil-5-carboxylate decarboxylase</fullName>
    </submittedName>
</protein>
<dbReference type="PANTHER" id="PTHR21240:SF28">
    <property type="entry name" value="ISO-OROTATE DECARBOXYLASE (EUROFUNG)"/>
    <property type="match status" value="1"/>
</dbReference>
<keyword evidence="1 3" id="KW-0210">Decarboxylase</keyword>
<evidence type="ECO:0000313" key="5">
    <source>
        <dbReference type="EMBL" id="KAF2710091.1"/>
    </source>
</evidence>
<gene>
    <name evidence="5" type="ORF">K504DRAFT_430334</name>
</gene>
<dbReference type="AlphaFoldDB" id="A0A6G1KCC4"/>
<keyword evidence="6" id="KW-1185">Reference proteome</keyword>
<dbReference type="EMBL" id="MU005769">
    <property type="protein sequence ID" value="KAF2710091.1"/>
    <property type="molecule type" value="Genomic_DNA"/>
</dbReference>
<organism evidence="5 6">
    <name type="scientific">Pleomassaria siparia CBS 279.74</name>
    <dbReference type="NCBI Taxonomy" id="1314801"/>
    <lineage>
        <taxon>Eukaryota</taxon>
        <taxon>Fungi</taxon>
        <taxon>Dikarya</taxon>
        <taxon>Ascomycota</taxon>
        <taxon>Pezizomycotina</taxon>
        <taxon>Dothideomycetes</taxon>
        <taxon>Pleosporomycetidae</taxon>
        <taxon>Pleosporales</taxon>
        <taxon>Pleomassariaceae</taxon>
        <taxon>Pleomassaria</taxon>
    </lineage>
</organism>
<dbReference type="InterPro" id="IPR032466">
    <property type="entry name" value="Metal_Hydrolase"/>
</dbReference>
<dbReference type="GO" id="GO:0005829">
    <property type="term" value="C:cytosol"/>
    <property type="evidence" value="ECO:0007669"/>
    <property type="project" value="TreeGrafter"/>
</dbReference>
<accession>A0A6G1KCC4</accession>
<dbReference type="Proteomes" id="UP000799428">
    <property type="component" value="Unassembled WGS sequence"/>
</dbReference>
<evidence type="ECO:0000259" key="4">
    <source>
        <dbReference type="Pfam" id="PF04909"/>
    </source>
</evidence>
<evidence type="ECO:0000256" key="3">
    <source>
        <dbReference type="RuleBase" id="RU366045"/>
    </source>
</evidence>
<evidence type="ECO:0000313" key="6">
    <source>
        <dbReference type="Proteomes" id="UP000799428"/>
    </source>
</evidence>
<dbReference type="PANTHER" id="PTHR21240">
    <property type="entry name" value="2-AMINO-3-CARBOXYLMUCONATE-6-SEMIALDEHYDE DECARBOXYLASE"/>
    <property type="match status" value="1"/>
</dbReference>
<evidence type="ECO:0000256" key="1">
    <source>
        <dbReference type="ARBA" id="ARBA00022793"/>
    </source>
</evidence>
<dbReference type="SUPFAM" id="SSF51556">
    <property type="entry name" value="Metallo-dependent hydrolases"/>
    <property type="match status" value="1"/>
</dbReference>
<sequence>MPVVDIHTHIYPPTYVELLRSRTTVPYVRTFPDAPDSSRLIILPGEDDPSTPSTSRGRPIGPEYYDIAQKIAFMDTHKIDTSVISLANPWLDFLPGEKAGEAARKINDDVDGLCAKYPGRLYAFGTLPLSAPVEEVVQEIERLASLKHMRGVIMGTSGLGNGLDDKALDPIYAALEKNETLIFLHPHYGLPVSVYGPRANEYGHVLPLALGFPLETTIAVSRMLLSGVWDRFTKLKVLLAHSGGTLPFLAGRLESCIQHDGHLKELGKTEGRRDVWDILKTNIYLDAVIYSDVGLKAAMNASGADRLMFGTDHPFFPPLEKDQKEWHSVNANYSAISTAFKDDKVAAEGVLGDNAIRILKLDL</sequence>
<dbReference type="GO" id="GO:0016831">
    <property type="term" value="F:carboxy-lyase activity"/>
    <property type="evidence" value="ECO:0007669"/>
    <property type="project" value="UniProtKB-KW"/>
</dbReference>
<dbReference type="Pfam" id="PF04909">
    <property type="entry name" value="Amidohydro_2"/>
    <property type="match status" value="1"/>
</dbReference>
<dbReference type="InterPro" id="IPR032465">
    <property type="entry name" value="ACMSD"/>
</dbReference>
<dbReference type="GO" id="GO:0016787">
    <property type="term" value="F:hydrolase activity"/>
    <property type="evidence" value="ECO:0007669"/>
    <property type="project" value="InterPro"/>
</dbReference>
<proteinExistence type="inferred from homology"/>
<name>A0A6G1KCC4_9PLEO</name>